<dbReference type="EMBL" id="FR871757">
    <property type="protein sequence ID" value="CCB79929.1"/>
    <property type="molecule type" value="Genomic_DNA"/>
</dbReference>
<keyword evidence="2" id="KW-1185">Reference proteome</keyword>
<dbReference type="Proteomes" id="UP000008387">
    <property type="component" value="Chromosome"/>
</dbReference>
<name>F8KSZ5_HELBC</name>
<dbReference type="HOGENOM" id="CLU_195206_0_0_7"/>
<protein>
    <submittedName>
        <fullName evidence="1">Uncharacterized protein</fullName>
    </submittedName>
</protein>
<dbReference type="AlphaFoldDB" id="F8KSZ5"/>
<gene>
    <name evidence="1" type="ordered locus">HBZC1_09430</name>
</gene>
<proteinExistence type="predicted"/>
<dbReference type="RefSeq" id="WP_013890382.1">
    <property type="nucleotide sequence ID" value="NC_015674.1"/>
</dbReference>
<dbReference type="GeneID" id="64362306"/>
<dbReference type="STRING" id="1002804.HBZC1_09430"/>
<reference evidence="1 2" key="1">
    <citation type="journal article" date="2011" name="J. Bacteriol.">
        <title>Genome sequence of Helicobacter bizzozeronii strain CIII-1, an isolate from human gastric mucosa.</title>
        <authorList>
            <person name="Schott T."/>
            <person name="Rossi M."/>
            <person name="Hanninen M.L."/>
        </authorList>
    </citation>
    <scope>NUCLEOTIDE SEQUENCE [LARGE SCALE GENOMIC DNA]</scope>
    <source>
        <strain evidence="1 2">CIII-1</strain>
    </source>
</reference>
<sequence length="61" mass="6968">MERDFEAELDNWCAKIKACQERKGLGSCLPCELVLECADRQNFVQSVHASMNKGRQGNFDF</sequence>
<organism evidence="1 2">
    <name type="scientific">Helicobacter bizzozeronii (strain CIII-1)</name>
    <dbReference type="NCBI Taxonomy" id="1002804"/>
    <lineage>
        <taxon>Bacteria</taxon>
        <taxon>Pseudomonadati</taxon>
        <taxon>Campylobacterota</taxon>
        <taxon>Epsilonproteobacteria</taxon>
        <taxon>Campylobacterales</taxon>
        <taxon>Helicobacteraceae</taxon>
        <taxon>Helicobacter</taxon>
    </lineage>
</organism>
<evidence type="ECO:0000313" key="2">
    <source>
        <dbReference type="Proteomes" id="UP000008387"/>
    </source>
</evidence>
<evidence type="ECO:0000313" key="1">
    <source>
        <dbReference type="EMBL" id="CCB79929.1"/>
    </source>
</evidence>
<dbReference type="KEGG" id="hbi:HBZC1_09430"/>
<accession>F8KSZ5</accession>